<dbReference type="AlphaFoldDB" id="A0AAV5T6T0"/>
<dbReference type="InterPro" id="IPR019408">
    <property type="entry name" value="7TM_GPCR_serpentine_rcpt_Srab"/>
</dbReference>
<evidence type="ECO:0000313" key="6">
    <source>
        <dbReference type="EMBL" id="GMS91272.1"/>
    </source>
</evidence>
<dbReference type="Proteomes" id="UP001432027">
    <property type="component" value="Unassembled WGS sequence"/>
</dbReference>
<keyword evidence="3 5" id="KW-1133">Transmembrane helix</keyword>
<name>A0AAV5T6T0_9BILA</name>
<keyword evidence="7" id="KW-1185">Reference proteome</keyword>
<dbReference type="Pfam" id="PF10292">
    <property type="entry name" value="7TM_GPCR_Srab"/>
    <property type="match status" value="1"/>
</dbReference>
<keyword evidence="2 5" id="KW-0812">Transmembrane</keyword>
<dbReference type="PANTHER" id="PTHR47518:SF9">
    <property type="entry name" value="SERPENTINE RECEPTOR, CLASS T"/>
    <property type="match status" value="1"/>
</dbReference>
<reference evidence="6" key="1">
    <citation type="submission" date="2023-10" db="EMBL/GenBank/DDBJ databases">
        <title>Genome assembly of Pristionchus species.</title>
        <authorList>
            <person name="Yoshida K."/>
            <person name="Sommer R.J."/>
        </authorList>
    </citation>
    <scope>NUCLEOTIDE SEQUENCE</scope>
    <source>
        <strain evidence="6">RS0144</strain>
    </source>
</reference>
<gene>
    <name evidence="6" type="ORF">PENTCL1PPCAC_13447</name>
</gene>
<evidence type="ECO:0000256" key="5">
    <source>
        <dbReference type="SAM" id="Phobius"/>
    </source>
</evidence>
<organism evidence="6 7">
    <name type="scientific">Pristionchus entomophagus</name>
    <dbReference type="NCBI Taxonomy" id="358040"/>
    <lineage>
        <taxon>Eukaryota</taxon>
        <taxon>Metazoa</taxon>
        <taxon>Ecdysozoa</taxon>
        <taxon>Nematoda</taxon>
        <taxon>Chromadorea</taxon>
        <taxon>Rhabditida</taxon>
        <taxon>Rhabditina</taxon>
        <taxon>Diplogasteromorpha</taxon>
        <taxon>Diplogasteroidea</taxon>
        <taxon>Neodiplogasteridae</taxon>
        <taxon>Pristionchus</taxon>
    </lineage>
</organism>
<keyword evidence="4 5" id="KW-0472">Membrane</keyword>
<comment type="caution">
    <text evidence="6">The sequence shown here is derived from an EMBL/GenBank/DDBJ whole genome shotgun (WGS) entry which is preliminary data.</text>
</comment>
<accession>A0AAV5T6T0</accession>
<dbReference type="PANTHER" id="PTHR47518">
    <property type="entry name" value="SERPENTINE RECEPTOR CLASS EPSILON-13-RELATED"/>
    <property type="match status" value="1"/>
</dbReference>
<protein>
    <recommendedName>
        <fullName evidence="8">G protein-coupled receptor</fullName>
    </recommendedName>
</protein>
<feature type="transmembrane region" description="Helical" evidence="5">
    <location>
        <begin position="6"/>
        <end position="27"/>
    </location>
</feature>
<evidence type="ECO:0000313" key="7">
    <source>
        <dbReference type="Proteomes" id="UP001432027"/>
    </source>
</evidence>
<dbReference type="GO" id="GO:0016020">
    <property type="term" value="C:membrane"/>
    <property type="evidence" value="ECO:0007669"/>
    <property type="project" value="UniProtKB-SubCell"/>
</dbReference>
<comment type="subcellular location">
    <subcellularLocation>
        <location evidence="1">Membrane</location>
        <topology evidence="1">Multi-pass membrane protein</topology>
    </subcellularLocation>
</comment>
<sequence>MAGRVRTYIAIFFEILILCVVISLLLINKQRARRFSHDFMQLTSRYQLAENIRACRFLQTFVLFDSMITVVDAVADIAFSVSF</sequence>
<dbReference type="EMBL" id="BTSX01000003">
    <property type="protein sequence ID" value="GMS91272.1"/>
    <property type="molecule type" value="Genomic_DNA"/>
</dbReference>
<proteinExistence type="predicted"/>
<evidence type="ECO:0000256" key="4">
    <source>
        <dbReference type="ARBA" id="ARBA00023136"/>
    </source>
</evidence>
<evidence type="ECO:0000256" key="1">
    <source>
        <dbReference type="ARBA" id="ARBA00004141"/>
    </source>
</evidence>
<dbReference type="InterPro" id="IPR052854">
    <property type="entry name" value="Serpentine_rcpt_epsilon"/>
</dbReference>
<evidence type="ECO:0008006" key="8">
    <source>
        <dbReference type="Google" id="ProtNLM"/>
    </source>
</evidence>
<evidence type="ECO:0000256" key="3">
    <source>
        <dbReference type="ARBA" id="ARBA00022989"/>
    </source>
</evidence>
<evidence type="ECO:0000256" key="2">
    <source>
        <dbReference type="ARBA" id="ARBA00022692"/>
    </source>
</evidence>